<keyword evidence="2" id="KW-1185">Reference proteome</keyword>
<reference evidence="2" key="1">
    <citation type="submission" date="2016-10" db="EMBL/GenBank/DDBJ databases">
        <authorList>
            <person name="Varghese N."/>
            <person name="Submissions S."/>
        </authorList>
    </citation>
    <scope>NUCLEOTIDE SEQUENCE [LARGE SCALE GENOMIC DNA]</scope>
    <source>
        <strain evidence="2">ATCC 29999</strain>
    </source>
</reference>
<name>A0A1G5RGZ7_PHOLU</name>
<evidence type="ECO:0000313" key="2">
    <source>
        <dbReference type="Proteomes" id="UP000183223"/>
    </source>
</evidence>
<sequence>MYTVLLCIYPTDRSKGVHMTVGMTTLVTLLTPLPDINQLAKLPEYLSAPITQLVQDSAGQKTLTAQEVMSYFSESKMALAYLKENTQIGVELLETIDRDGIEPDIDIRDVVECYESAAKIATSQLHLLKLSYILAESSPAWGPHVKLFQTHSQGALRIFANNRNILLRIATTLKQYLPVNAGEYTPKADAESYKELVNLSHKKLGIPLPVWG</sequence>
<proteinExistence type="predicted"/>
<dbReference type="Proteomes" id="UP000183223">
    <property type="component" value="Unassembled WGS sequence"/>
</dbReference>
<accession>A0A1G5RGZ7</accession>
<organism evidence="1 2">
    <name type="scientific">Photorhabdus luminescens</name>
    <name type="common">Xenorhabdus luminescens</name>
    <dbReference type="NCBI Taxonomy" id="29488"/>
    <lineage>
        <taxon>Bacteria</taxon>
        <taxon>Pseudomonadati</taxon>
        <taxon>Pseudomonadota</taxon>
        <taxon>Gammaproteobacteria</taxon>
        <taxon>Enterobacterales</taxon>
        <taxon>Morganellaceae</taxon>
        <taxon>Photorhabdus</taxon>
    </lineage>
</organism>
<dbReference type="AlphaFoldDB" id="A0A1G5RGZ7"/>
<evidence type="ECO:0000313" key="1">
    <source>
        <dbReference type="EMBL" id="SCZ73286.1"/>
    </source>
</evidence>
<gene>
    <name evidence="1" type="ORF">SAMN02982990_04235</name>
</gene>
<dbReference type="STRING" id="29488.KS18_01580"/>
<dbReference type="EMBL" id="FMWJ01000035">
    <property type="protein sequence ID" value="SCZ73286.1"/>
    <property type="molecule type" value="Genomic_DNA"/>
</dbReference>
<protein>
    <submittedName>
        <fullName evidence="1">Uncharacterized protein</fullName>
    </submittedName>
</protein>